<dbReference type="RefSeq" id="XP_001800979.1">
    <property type="nucleotide sequence ID" value="XM_001800927.1"/>
</dbReference>
<dbReference type="GeneID" id="5977886"/>
<dbReference type="KEGG" id="pno:SNOG_10717"/>
<dbReference type="Proteomes" id="UP000001055">
    <property type="component" value="Unassembled WGS sequence"/>
</dbReference>
<dbReference type="HOGENOM" id="CLU_2038878_0_0_1"/>
<gene>
    <name evidence="1" type="ORF">SNOG_10717</name>
</gene>
<accession>Q0UBZ7</accession>
<evidence type="ECO:0000313" key="2">
    <source>
        <dbReference type="Proteomes" id="UP000001055"/>
    </source>
</evidence>
<evidence type="ECO:0000313" key="1">
    <source>
        <dbReference type="EMBL" id="EAT82111.1"/>
    </source>
</evidence>
<protein>
    <submittedName>
        <fullName evidence="1">Uncharacterized protein</fullName>
    </submittedName>
</protein>
<sequence>MSTQALVLTNGHTTSNRLAIKLYSDVKRLEIHVFVDTYSTSDPLRKSRDISQGCGGSSRRSFAGNCLNALSVKCALISPYVIMQMDFEICDIVPQQRSSAAVVAQVCKGLRKFRGTSPMLC</sequence>
<dbReference type="EMBL" id="CH445341">
    <property type="protein sequence ID" value="EAT82111.1"/>
    <property type="molecule type" value="Genomic_DNA"/>
</dbReference>
<proteinExistence type="predicted"/>
<dbReference type="AlphaFoldDB" id="Q0UBZ7"/>
<organism evidence="1 2">
    <name type="scientific">Phaeosphaeria nodorum (strain SN15 / ATCC MYA-4574 / FGSC 10173)</name>
    <name type="common">Glume blotch fungus</name>
    <name type="synonym">Parastagonospora nodorum</name>
    <dbReference type="NCBI Taxonomy" id="321614"/>
    <lineage>
        <taxon>Eukaryota</taxon>
        <taxon>Fungi</taxon>
        <taxon>Dikarya</taxon>
        <taxon>Ascomycota</taxon>
        <taxon>Pezizomycotina</taxon>
        <taxon>Dothideomycetes</taxon>
        <taxon>Pleosporomycetidae</taxon>
        <taxon>Pleosporales</taxon>
        <taxon>Pleosporineae</taxon>
        <taxon>Phaeosphaeriaceae</taxon>
        <taxon>Parastagonospora</taxon>
    </lineage>
</organism>
<name>Q0UBZ7_PHANO</name>
<dbReference type="InParanoid" id="Q0UBZ7"/>
<reference evidence="2" key="1">
    <citation type="journal article" date="2007" name="Plant Cell">
        <title>Dothideomycete-plant interactions illuminated by genome sequencing and EST analysis of the wheat pathogen Stagonospora nodorum.</title>
        <authorList>
            <person name="Hane J.K."/>
            <person name="Lowe R.G."/>
            <person name="Solomon P.S."/>
            <person name="Tan K.C."/>
            <person name="Schoch C.L."/>
            <person name="Spatafora J.W."/>
            <person name="Crous P.W."/>
            <person name="Kodira C."/>
            <person name="Birren B.W."/>
            <person name="Galagan J.E."/>
            <person name="Torriani S.F."/>
            <person name="McDonald B.A."/>
            <person name="Oliver R.P."/>
        </authorList>
    </citation>
    <scope>NUCLEOTIDE SEQUENCE [LARGE SCALE GENOMIC DNA]</scope>
    <source>
        <strain evidence="2">SN15 / ATCC MYA-4574 / FGSC 10173</strain>
    </source>
</reference>